<dbReference type="PANTHER" id="PTHR32444:SF183">
    <property type="entry name" value="APPLE DOMAIN-CONTAINING PROTEIN"/>
    <property type="match status" value="1"/>
</dbReference>
<sequence>MCLHLLLLFLLVITAATFSTAQVNDATTFQSITYGETIISDGGTFELGFFSPDASNKRCVGIWYKKTSDMTVVWVANRDIPLAASSGVL</sequence>
<evidence type="ECO:0000259" key="5">
    <source>
        <dbReference type="PROSITE" id="PS50927"/>
    </source>
</evidence>
<feature type="signal peptide" evidence="4">
    <location>
        <begin position="1"/>
        <end position="21"/>
    </location>
</feature>
<keyword evidence="2" id="KW-1015">Disulfide bond</keyword>
<keyword evidence="3" id="KW-0325">Glycoprotein</keyword>
<gene>
    <name evidence="6" type="ORF">DVH24_010818</name>
</gene>
<keyword evidence="1 4" id="KW-0732">Signal</keyword>
<evidence type="ECO:0000256" key="1">
    <source>
        <dbReference type="ARBA" id="ARBA00022729"/>
    </source>
</evidence>
<evidence type="ECO:0000256" key="4">
    <source>
        <dbReference type="SAM" id="SignalP"/>
    </source>
</evidence>
<organism evidence="6 7">
    <name type="scientific">Malus domestica</name>
    <name type="common">Apple</name>
    <name type="synonym">Pyrus malus</name>
    <dbReference type="NCBI Taxonomy" id="3750"/>
    <lineage>
        <taxon>Eukaryota</taxon>
        <taxon>Viridiplantae</taxon>
        <taxon>Streptophyta</taxon>
        <taxon>Embryophyta</taxon>
        <taxon>Tracheophyta</taxon>
        <taxon>Spermatophyta</taxon>
        <taxon>Magnoliopsida</taxon>
        <taxon>eudicotyledons</taxon>
        <taxon>Gunneridae</taxon>
        <taxon>Pentapetalae</taxon>
        <taxon>rosids</taxon>
        <taxon>fabids</taxon>
        <taxon>Rosales</taxon>
        <taxon>Rosaceae</taxon>
        <taxon>Amygdaloideae</taxon>
        <taxon>Maleae</taxon>
        <taxon>Malus</taxon>
    </lineage>
</organism>
<evidence type="ECO:0000256" key="3">
    <source>
        <dbReference type="ARBA" id="ARBA00023180"/>
    </source>
</evidence>
<name>A0A498JX10_MALDO</name>
<evidence type="ECO:0000313" key="7">
    <source>
        <dbReference type="Proteomes" id="UP000290289"/>
    </source>
</evidence>
<accession>A0A498JX10</accession>
<evidence type="ECO:0000256" key="2">
    <source>
        <dbReference type="ARBA" id="ARBA00023157"/>
    </source>
</evidence>
<dbReference type="InterPro" id="IPR001480">
    <property type="entry name" value="Bulb-type_lectin_dom"/>
</dbReference>
<feature type="chain" id="PRO_5019867409" description="Bulb-type lectin domain-containing protein" evidence="4">
    <location>
        <begin position="22"/>
        <end position="89"/>
    </location>
</feature>
<dbReference type="Gene3D" id="2.90.10.10">
    <property type="entry name" value="Bulb-type lectin domain"/>
    <property type="match status" value="1"/>
</dbReference>
<dbReference type="PROSITE" id="PS50927">
    <property type="entry name" value="BULB_LECTIN"/>
    <property type="match status" value="1"/>
</dbReference>
<dbReference type="Proteomes" id="UP000290289">
    <property type="component" value="Chromosome 5"/>
</dbReference>
<dbReference type="PANTHER" id="PTHR32444">
    <property type="entry name" value="BULB-TYPE LECTIN DOMAIN-CONTAINING PROTEIN"/>
    <property type="match status" value="1"/>
</dbReference>
<protein>
    <recommendedName>
        <fullName evidence="5">Bulb-type lectin domain-containing protein</fullName>
    </recommendedName>
</protein>
<dbReference type="InterPro" id="IPR036426">
    <property type="entry name" value="Bulb-type_lectin_dom_sf"/>
</dbReference>
<evidence type="ECO:0000313" key="6">
    <source>
        <dbReference type="EMBL" id="RXH98493.1"/>
    </source>
</evidence>
<dbReference type="EMBL" id="RDQH01000331">
    <property type="protein sequence ID" value="RXH98493.1"/>
    <property type="molecule type" value="Genomic_DNA"/>
</dbReference>
<dbReference type="AlphaFoldDB" id="A0A498JX10"/>
<keyword evidence="7" id="KW-1185">Reference proteome</keyword>
<feature type="domain" description="Bulb-type lectin" evidence="5">
    <location>
        <begin position="23"/>
        <end position="89"/>
    </location>
</feature>
<proteinExistence type="predicted"/>
<reference evidence="6 7" key="1">
    <citation type="submission" date="2018-10" db="EMBL/GenBank/DDBJ databases">
        <title>A high-quality apple genome assembly.</title>
        <authorList>
            <person name="Hu J."/>
        </authorList>
    </citation>
    <scope>NUCLEOTIDE SEQUENCE [LARGE SCALE GENOMIC DNA]</scope>
    <source>
        <strain evidence="7">cv. HFTH1</strain>
        <tissue evidence="6">Young leaf</tissue>
    </source>
</reference>
<comment type="caution">
    <text evidence="6">The sequence shown here is derived from an EMBL/GenBank/DDBJ whole genome shotgun (WGS) entry which is preliminary data.</text>
</comment>